<evidence type="ECO:0000256" key="1">
    <source>
        <dbReference type="ARBA" id="ARBA00012513"/>
    </source>
</evidence>
<comment type="catalytic activity">
    <reaction evidence="7">
        <text>L-threonyl-[protein] + ATP = O-phospho-L-threonyl-[protein] + ADP + H(+)</text>
        <dbReference type="Rhea" id="RHEA:46608"/>
        <dbReference type="Rhea" id="RHEA-COMP:11060"/>
        <dbReference type="Rhea" id="RHEA-COMP:11605"/>
        <dbReference type="ChEBI" id="CHEBI:15378"/>
        <dbReference type="ChEBI" id="CHEBI:30013"/>
        <dbReference type="ChEBI" id="CHEBI:30616"/>
        <dbReference type="ChEBI" id="CHEBI:61977"/>
        <dbReference type="ChEBI" id="CHEBI:456216"/>
        <dbReference type="EC" id="2.7.11.1"/>
    </reaction>
</comment>
<dbReference type="PANTHER" id="PTHR47634">
    <property type="entry name" value="PROTEIN KINASE DOMAIN-CONTAINING PROTEIN-RELATED"/>
    <property type="match status" value="1"/>
</dbReference>
<evidence type="ECO:0000256" key="5">
    <source>
        <dbReference type="ARBA" id="ARBA00022777"/>
    </source>
</evidence>
<evidence type="ECO:0000256" key="4">
    <source>
        <dbReference type="ARBA" id="ARBA00022741"/>
    </source>
</evidence>
<feature type="binding site" evidence="9">
    <location>
        <position position="403"/>
    </location>
    <ligand>
        <name>ATP</name>
        <dbReference type="ChEBI" id="CHEBI:30616"/>
    </ligand>
</feature>
<dbReference type="PROSITE" id="PS00108">
    <property type="entry name" value="PROTEIN_KINASE_ST"/>
    <property type="match status" value="1"/>
</dbReference>
<evidence type="ECO:0000256" key="10">
    <source>
        <dbReference type="SAM" id="MobiDB-lite"/>
    </source>
</evidence>
<dbReference type="SMART" id="SM00220">
    <property type="entry name" value="S_TKc"/>
    <property type="match status" value="1"/>
</dbReference>
<comment type="catalytic activity">
    <reaction evidence="8">
        <text>L-seryl-[protein] + ATP = O-phospho-L-seryl-[protein] + ADP + H(+)</text>
        <dbReference type="Rhea" id="RHEA:17989"/>
        <dbReference type="Rhea" id="RHEA-COMP:9863"/>
        <dbReference type="Rhea" id="RHEA-COMP:11604"/>
        <dbReference type="ChEBI" id="CHEBI:15378"/>
        <dbReference type="ChEBI" id="CHEBI:29999"/>
        <dbReference type="ChEBI" id="CHEBI:30616"/>
        <dbReference type="ChEBI" id="CHEBI:83421"/>
        <dbReference type="ChEBI" id="CHEBI:456216"/>
        <dbReference type="EC" id="2.7.11.1"/>
    </reaction>
</comment>
<dbReference type="EMBL" id="CAJJDO010000057">
    <property type="protein sequence ID" value="CAD8172488.1"/>
    <property type="molecule type" value="Genomic_DNA"/>
</dbReference>
<proteinExistence type="predicted"/>
<dbReference type="GO" id="GO:0004674">
    <property type="term" value="F:protein serine/threonine kinase activity"/>
    <property type="evidence" value="ECO:0007669"/>
    <property type="project" value="UniProtKB-KW"/>
</dbReference>
<dbReference type="InterPro" id="IPR000719">
    <property type="entry name" value="Prot_kinase_dom"/>
</dbReference>
<sequence>MSLGKRQLSGSKLKFDADYYKNLLEQQEKKRPGSGQPLSTITSPLPPRKPVYSGKLRSIIPPSENVNQQHRIIKSSNSQQKQQLTPSVTQSQLQGVVSPHKTNKPPLQLDKKLIIPKQNTSSQISIKSSIVPNQIQTGEKKVIQKSIEKPGALTSPGQNDKQFTWKNQIELIVTQSDFENKRRQISHEKLKQIPIKQIQQQPFDQKRSTQPIIQQTQSHIINSQPRQILQTQQIQKKQAYNPKQINNIQSQSQSQIQGSQPKCFTDFTMTSGRNDLQQLFSSMQLQLKEASQYAEQHPNLNMSEIQEQPDDANSSFAQNIYQFKKKKSTKQLQHYYYYINHNCIFMTDSSSYQYSINEGQYEAKIGEKLKNNQYQIIKWLGDGTFSKVWLVKDLVNSYHYALKIQSSLYSDAAMEEIEILKILNQNENSSQWINIQKNFIGNQQSTHCVKMIDSFVHVVDDTLHYCVIMEILGPTLLDLIRFYEKKHSSISIQLGKEITKQILIGLIYAHDVCQIIHTDIKPENIMIELNEQQLKQLINEDETEDQKKKIKLNNINVGDTFIWNENVIINVNSDLKCKLVDFGNACQTNQQFEEIQTKEYKSPESIIQAKYQTNTDIWSLACVIFEILTNNYLFQPEGDTEEEEMDDLLAMMIELIGIPNQSFLSKGQRSNLYFESDGNLKRIKELQKVNLTNTLINEYNFEKNEAQKLEDFILFALKWDPLERPSSQIMFFHPWLRQ</sequence>
<evidence type="ECO:0000256" key="7">
    <source>
        <dbReference type="ARBA" id="ARBA00047899"/>
    </source>
</evidence>
<evidence type="ECO:0000313" key="12">
    <source>
        <dbReference type="EMBL" id="CAD8172488.1"/>
    </source>
</evidence>
<evidence type="ECO:0000256" key="6">
    <source>
        <dbReference type="ARBA" id="ARBA00022840"/>
    </source>
</evidence>
<organism evidence="12 13">
    <name type="scientific">Paramecium pentaurelia</name>
    <dbReference type="NCBI Taxonomy" id="43138"/>
    <lineage>
        <taxon>Eukaryota</taxon>
        <taxon>Sar</taxon>
        <taxon>Alveolata</taxon>
        <taxon>Ciliophora</taxon>
        <taxon>Intramacronucleata</taxon>
        <taxon>Oligohymenophorea</taxon>
        <taxon>Peniculida</taxon>
        <taxon>Parameciidae</taxon>
        <taxon>Paramecium</taxon>
    </lineage>
</organism>
<evidence type="ECO:0000256" key="3">
    <source>
        <dbReference type="ARBA" id="ARBA00022679"/>
    </source>
</evidence>
<keyword evidence="2" id="KW-0723">Serine/threonine-protein kinase</keyword>
<dbReference type="InterPro" id="IPR051334">
    <property type="entry name" value="SRPK"/>
</dbReference>
<dbReference type="InterPro" id="IPR017441">
    <property type="entry name" value="Protein_kinase_ATP_BS"/>
</dbReference>
<dbReference type="GO" id="GO:0005524">
    <property type="term" value="F:ATP binding"/>
    <property type="evidence" value="ECO:0007669"/>
    <property type="project" value="UniProtKB-UniRule"/>
</dbReference>
<feature type="domain" description="Protein kinase" evidence="11">
    <location>
        <begin position="374"/>
        <end position="736"/>
    </location>
</feature>
<reference evidence="12" key="1">
    <citation type="submission" date="2021-01" db="EMBL/GenBank/DDBJ databases">
        <authorList>
            <consortium name="Genoscope - CEA"/>
            <person name="William W."/>
        </authorList>
    </citation>
    <scope>NUCLEOTIDE SEQUENCE</scope>
</reference>
<comment type="caution">
    <text evidence="12">The sequence shown here is derived from an EMBL/GenBank/DDBJ whole genome shotgun (WGS) entry which is preliminary data.</text>
</comment>
<dbReference type="Pfam" id="PF00069">
    <property type="entry name" value="Pkinase"/>
    <property type="match status" value="2"/>
</dbReference>
<feature type="compositionally biased region" description="Polar residues" evidence="10">
    <location>
        <begin position="84"/>
        <end position="95"/>
    </location>
</feature>
<gene>
    <name evidence="12" type="ORF">PPENT_87.1.T0570118</name>
</gene>
<keyword evidence="3" id="KW-0808">Transferase</keyword>
<dbReference type="AlphaFoldDB" id="A0A8S1V4S5"/>
<evidence type="ECO:0000313" key="13">
    <source>
        <dbReference type="Proteomes" id="UP000689195"/>
    </source>
</evidence>
<accession>A0A8S1V4S5</accession>
<dbReference type="PROSITE" id="PS50011">
    <property type="entry name" value="PROTEIN_KINASE_DOM"/>
    <property type="match status" value="1"/>
</dbReference>
<dbReference type="PROSITE" id="PS00107">
    <property type="entry name" value="PROTEIN_KINASE_ATP"/>
    <property type="match status" value="1"/>
</dbReference>
<evidence type="ECO:0000256" key="8">
    <source>
        <dbReference type="ARBA" id="ARBA00048679"/>
    </source>
</evidence>
<dbReference type="GO" id="GO:0000245">
    <property type="term" value="P:spliceosomal complex assembly"/>
    <property type="evidence" value="ECO:0007669"/>
    <property type="project" value="TreeGrafter"/>
</dbReference>
<dbReference type="FunFam" id="1.10.510.10:FF:000275">
    <property type="entry name" value="SRSF protein kinase 2 isoform X3"/>
    <property type="match status" value="1"/>
</dbReference>
<feature type="region of interest" description="Disordered" evidence="10">
    <location>
        <begin position="24"/>
        <end position="50"/>
    </location>
</feature>
<keyword evidence="13" id="KW-1185">Reference proteome</keyword>
<evidence type="ECO:0000256" key="2">
    <source>
        <dbReference type="ARBA" id="ARBA00022527"/>
    </source>
</evidence>
<keyword evidence="4 9" id="KW-0547">Nucleotide-binding</keyword>
<dbReference type="OrthoDB" id="2649at2759"/>
<evidence type="ECO:0000259" key="11">
    <source>
        <dbReference type="PROSITE" id="PS50011"/>
    </source>
</evidence>
<keyword evidence="5" id="KW-0418">Kinase</keyword>
<dbReference type="GO" id="GO:0050684">
    <property type="term" value="P:regulation of mRNA processing"/>
    <property type="evidence" value="ECO:0007669"/>
    <property type="project" value="TreeGrafter"/>
</dbReference>
<evidence type="ECO:0000256" key="9">
    <source>
        <dbReference type="PROSITE-ProRule" id="PRU10141"/>
    </source>
</evidence>
<dbReference type="PANTHER" id="PTHR47634:SF9">
    <property type="entry name" value="PROTEIN KINASE DOMAIN-CONTAINING PROTEIN-RELATED"/>
    <property type="match status" value="1"/>
</dbReference>
<name>A0A8S1V4S5_9CILI</name>
<keyword evidence="6 9" id="KW-0067">ATP-binding</keyword>
<dbReference type="InterPro" id="IPR008271">
    <property type="entry name" value="Ser/Thr_kinase_AS"/>
</dbReference>
<dbReference type="EC" id="2.7.11.1" evidence="1"/>
<feature type="region of interest" description="Disordered" evidence="10">
    <location>
        <begin position="75"/>
        <end position="107"/>
    </location>
</feature>
<dbReference type="Proteomes" id="UP000689195">
    <property type="component" value="Unassembled WGS sequence"/>
</dbReference>
<protein>
    <recommendedName>
        <fullName evidence="1">non-specific serine/threonine protein kinase</fullName>
        <ecNumber evidence="1">2.7.11.1</ecNumber>
    </recommendedName>
</protein>